<evidence type="ECO:0000256" key="1">
    <source>
        <dbReference type="ARBA" id="ARBA00006226"/>
    </source>
</evidence>
<dbReference type="PANTHER" id="PTHR33755:SF6">
    <property type="entry name" value="PLASMID STABILIZATION SYSTEM PROTEIN"/>
    <property type="match status" value="1"/>
</dbReference>
<evidence type="ECO:0000313" key="3">
    <source>
        <dbReference type="EMBL" id="SBN10207.1"/>
    </source>
</evidence>
<protein>
    <submittedName>
        <fullName evidence="3">Toxin RelE2</fullName>
    </submittedName>
</protein>
<sequence>MQINWSTEANEDLNEITDFIADDSPVAAVNLSEHLFETAEKIGQMPYMGRKGRVAGTREFVAHPNYILVYQVKLDEIRILRVLHGSRKYP</sequence>
<proteinExistence type="inferred from homology"/>
<dbReference type="EMBL" id="LT591897">
    <property type="protein sequence ID" value="SBQ20836.1"/>
    <property type="molecule type" value="Genomic_DNA"/>
</dbReference>
<dbReference type="RefSeq" id="WP_047924599.1">
    <property type="nucleotide sequence ID" value="NZ_CP145052.1"/>
</dbReference>
<keyword evidence="2" id="KW-1277">Toxin-antitoxin system</keyword>
<comment type="similarity">
    <text evidence="1">Belongs to the RelE toxin family.</text>
</comment>
<dbReference type="InterPro" id="IPR051803">
    <property type="entry name" value="TA_system_RelE-like_toxin"/>
</dbReference>
<name>A0AB38HKH9_NEIGO</name>
<dbReference type="Proteomes" id="UP000239837">
    <property type="component" value="Chromosome"/>
</dbReference>
<dbReference type="EMBL" id="FLKW01000014">
    <property type="protein sequence ID" value="SBN10207.1"/>
    <property type="molecule type" value="Genomic_DNA"/>
</dbReference>
<organism evidence="3">
    <name type="scientific">Neisseria gonorrhoeae</name>
    <dbReference type="NCBI Taxonomy" id="485"/>
    <lineage>
        <taxon>Bacteria</taxon>
        <taxon>Pseudomonadati</taxon>
        <taxon>Pseudomonadota</taxon>
        <taxon>Betaproteobacteria</taxon>
        <taxon>Neisseriales</taxon>
        <taxon>Neisseriaceae</taxon>
        <taxon>Neisseria</taxon>
    </lineage>
</organism>
<gene>
    <name evidence="3" type="primary">relE2</name>
    <name evidence="4" type="synonym">relE2_1</name>
    <name evidence="5" type="synonym">relE2_2</name>
    <name evidence="4" type="ORF">WHOF_01143C</name>
    <name evidence="3" type="ORF">WHOF_01284</name>
    <name evidence="5" type="ORF">WHOF_01713C</name>
</gene>
<dbReference type="InterPro" id="IPR007712">
    <property type="entry name" value="RelE/ParE_toxin"/>
</dbReference>
<dbReference type="Pfam" id="PF05016">
    <property type="entry name" value="ParE_toxin"/>
    <property type="match status" value="1"/>
</dbReference>
<dbReference type="NCBIfam" id="TIGR02385">
    <property type="entry name" value="RelE_StbE"/>
    <property type="match status" value="1"/>
</dbReference>
<evidence type="ECO:0000313" key="4">
    <source>
        <dbReference type="EMBL" id="SBQ20836.1"/>
    </source>
</evidence>
<dbReference type="InterPro" id="IPR035093">
    <property type="entry name" value="RelE/ParE_toxin_dom_sf"/>
</dbReference>
<dbReference type="PANTHER" id="PTHR33755">
    <property type="entry name" value="TOXIN PARE1-RELATED"/>
    <property type="match status" value="1"/>
</dbReference>
<dbReference type="EMBL" id="LT591897">
    <property type="protein sequence ID" value="SBQ22165.1"/>
    <property type="molecule type" value="Genomic_DNA"/>
</dbReference>
<evidence type="ECO:0000313" key="5">
    <source>
        <dbReference type="EMBL" id="SBQ22165.1"/>
    </source>
</evidence>
<dbReference type="Gene3D" id="3.30.2310.20">
    <property type="entry name" value="RelE-like"/>
    <property type="match status" value="1"/>
</dbReference>
<dbReference type="AlphaFoldDB" id="A0AB38HKH9"/>
<evidence type="ECO:0000256" key="2">
    <source>
        <dbReference type="ARBA" id="ARBA00022649"/>
    </source>
</evidence>
<reference evidence="3" key="1">
    <citation type="submission" date="2016-05" db="EMBL/GenBank/DDBJ databases">
        <authorList>
            <consortium name="Pathogen Informatics"/>
        </authorList>
    </citation>
    <scope>NUCLEOTIDE SEQUENCE</scope>
    <source>
        <strain evidence="3">WHO F</strain>
    </source>
</reference>
<accession>A0AB38HKH9</accession>